<evidence type="ECO:0008006" key="4">
    <source>
        <dbReference type="Google" id="ProtNLM"/>
    </source>
</evidence>
<accession>A0AAV7KS66</accession>
<dbReference type="Proteomes" id="UP001066276">
    <property type="component" value="Chromosome 12"/>
</dbReference>
<evidence type="ECO:0000313" key="2">
    <source>
        <dbReference type="EMBL" id="KAJ1081025.1"/>
    </source>
</evidence>
<keyword evidence="3" id="KW-1185">Reference proteome</keyword>
<name>A0AAV7KS66_PLEWA</name>
<protein>
    <recommendedName>
        <fullName evidence="4">Secreted protein</fullName>
    </recommendedName>
</protein>
<dbReference type="AlphaFoldDB" id="A0AAV7KS66"/>
<sequence length="76" mass="9184">MGRRDAARPLLRLVLTLSGITWFYQRGQRIPKDFRVQRRSRDDGARGRNHHKNGRRQRRGAQRRRYTKEQRGRSGR</sequence>
<evidence type="ECO:0000313" key="3">
    <source>
        <dbReference type="Proteomes" id="UP001066276"/>
    </source>
</evidence>
<feature type="compositionally biased region" description="Basic and acidic residues" evidence="1">
    <location>
        <begin position="34"/>
        <end position="46"/>
    </location>
</feature>
<feature type="region of interest" description="Disordered" evidence="1">
    <location>
        <begin position="34"/>
        <end position="76"/>
    </location>
</feature>
<feature type="compositionally biased region" description="Basic residues" evidence="1">
    <location>
        <begin position="47"/>
        <end position="66"/>
    </location>
</feature>
<organism evidence="2 3">
    <name type="scientific">Pleurodeles waltl</name>
    <name type="common">Iberian ribbed newt</name>
    <dbReference type="NCBI Taxonomy" id="8319"/>
    <lineage>
        <taxon>Eukaryota</taxon>
        <taxon>Metazoa</taxon>
        <taxon>Chordata</taxon>
        <taxon>Craniata</taxon>
        <taxon>Vertebrata</taxon>
        <taxon>Euteleostomi</taxon>
        <taxon>Amphibia</taxon>
        <taxon>Batrachia</taxon>
        <taxon>Caudata</taxon>
        <taxon>Salamandroidea</taxon>
        <taxon>Salamandridae</taxon>
        <taxon>Pleurodelinae</taxon>
        <taxon>Pleurodeles</taxon>
    </lineage>
</organism>
<evidence type="ECO:0000256" key="1">
    <source>
        <dbReference type="SAM" id="MobiDB-lite"/>
    </source>
</evidence>
<proteinExistence type="predicted"/>
<gene>
    <name evidence="2" type="ORF">NDU88_001212</name>
</gene>
<reference evidence="2" key="1">
    <citation type="journal article" date="2022" name="bioRxiv">
        <title>Sequencing and chromosome-scale assembly of the giantPleurodeles waltlgenome.</title>
        <authorList>
            <person name="Brown T."/>
            <person name="Elewa A."/>
            <person name="Iarovenko S."/>
            <person name="Subramanian E."/>
            <person name="Araus A.J."/>
            <person name="Petzold A."/>
            <person name="Susuki M."/>
            <person name="Suzuki K.-i.T."/>
            <person name="Hayashi T."/>
            <person name="Toyoda A."/>
            <person name="Oliveira C."/>
            <person name="Osipova E."/>
            <person name="Leigh N.D."/>
            <person name="Simon A."/>
            <person name="Yun M.H."/>
        </authorList>
    </citation>
    <scope>NUCLEOTIDE SEQUENCE</scope>
    <source>
        <strain evidence="2">20211129_DDA</strain>
        <tissue evidence="2">Liver</tissue>
    </source>
</reference>
<feature type="compositionally biased region" description="Basic and acidic residues" evidence="1">
    <location>
        <begin position="67"/>
        <end position="76"/>
    </location>
</feature>
<comment type="caution">
    <text evidence="2">The sequence shown here is derived from an EMBL/GenBank/DDBJ whole genome shotgun (WGS) entry which is preliminary data.</text>
</comment>
<dbReference type="EMBL" id="JANPWB010000016">
    <property type="protein sequence ID" value="KAJ1081025.1"/>
    <property type="molecule type" value="Genomic_DNA"/>
</dbReference>